<name>A0AAE9WEK5_9SCHI</name>
<evidence type="ECO:0000313" key="6">
    <source>
        <dbReference type="EMBL" id="WBW74443.1"/>
    </source>
</evidence>
<dbReference type="Proteomes" id="UP001212411">
    <property type="component" value="Chromosome 2"/>
</dbReference>
<dbReference type="InterPro" id="IPR042489">
    <property type="entry name" value="CapZ_alpha_1"/>
</dbReference>
<dbReference type="PANTHER" id="PTHR10653:SF0">
    <property type="entry name" value="F-ACTIN-CAPPING PROTEIN SUBUNIT ALPHA"/>
    <property type="match status" value="1"/>
</dbReference>
<proteinExistence type="inferred from homology"/>
<dbReference type="PROSITE" id="PS00748">
    <property type="entry name" value="F_ACTIN_CAPPING_A_1"/>
    <property type="match status" value="1"/>
</dbReference>
<keyword evidence="3 5" id="KW-0117">Actin capping</keyword>
<dbReference type="GO" id="GO:0030479">
    <property type="term" value="C:actin cortical patch"/>
    <property type="evidence" value="ECO:0007669"/>
    <property type="project" value="TreeGrafter"/>
</dbReference>
<dbReference type="Pfam" id="PF01267">
    <property type="entry name" value="F-actin_cap_A"/>
    <property type="match status" value="1"/>
</dbReference>
<dbReference type="RefSeq" id="XP_056038686.1">
    <property type="nucleotide sequence ID" value="XM_056182550.1"/>
</dbReference>
<dbReference type="Gene3D" id="3.90.1150.210">
    <property type="entry name" value="F-actin capping protein, beta subunit"/>
    <property type="match status" value="1"/>
</dbReference>
<protein>
    <recommendedName>
        <fullName evidence="2 5">F-actin-capping protein subunit alpha</fullName>
    </recommendedName>
</protein>
<reference evidence="6 7" key="1">
    <citation type="journal article" date="2023" name="G3 (Bethesda)">
        <title>A high-quality reference genome for the fission yeast Schizosaccharomyces osmophilus.</title>
        <authorList>
            <person name="Jia G.S."/>
            <person name="Zhang W.C."/>
            <person name="Liang Y."/>
            <person name="Liu X.H."/>
            <person name="Rhind N."/>
            <person name="Pidoux A."/>
            <person name="Brysch-Herzberg M."/>
            <person name="Du L.L."/>
        </authorList>
    </citation>
    <scope>NUCLEOTIDE SEQUENCE [LARGE SCALE GENOMIC DNA]</scope>
    <source>
        <strain evidence="6 7">CBS 15793</strain>
    </source>
</reference>
<dbReference type="GeneID" id="80877239"/>
<keyword evidence="4 5" id="KW-0009">Actin-binding</keyword>
<gene>
    <name evidence="6" type="primary">acp1</name>
    <name evidence="6" type="ORF">SOMG_03761</name>
</gene>
<evidence type="ECO:0000256" key="5">
    <source>
        <dbReference type="RuleBase" id="RU365077"/>
    </source>
</evidence>
<dbReference type="InterPro" id="IPR037282">
    <property type="entry name" value="CapZ_alpha/beta"/>
</dbReference>
<comment type="subunit">
    <text evidence="5">Heterodimer of an alpha and a beta subunit.</text>
</comment>
<dbReference type="GO" id="GO:0030036">
    <property type="term" value="P:actin cytoskeleton organization"/>
    <property type="evidence" value="ECO:0007669"/>
    <property type="project" value="TreeGrafter"/>
</dbReference>
<dbReference type="SUPFAM" id="SSF90096">
    <property type="entry name" value="Subunits of heterodimeric actin filament capping protein Capz"/>
    <property type="match status" value="1"/>
</dbReference>
<sequence length="256" mass="29865">MDGEYIYKFIRESPPGEVNQVVQDIRALGLTDEDRIQKQLQLHHEDSNSPVTLSQDERAVLSSESKLDDGRYYDQRLQKSFAVNFETMEAIDVEDYKEKPIISEDIVKQIQKVTLDHYLSDVSIGVLQKDANVPEYSIMLVSVKYNPQNYYNGRWRCVCKYDTERKKLSGTSFIRVHYYEDGNVWLDAERPIDVSVDDTGKLSDALIETENANQRSFNVELSSLNDKKFKELRRQLPITRQKINWENVLGLRMRNT</sequence>
<evidence type="ECO:0000256" key="1">
    <source>
        <dbReference type="ARBA" id="ARBA00010479"/>
    </source>
</evidence>
<evidence type="ECO:0000313" key="7">
    <source>
        <dbReference type="Proteomes" id="UP001212411"/>
    </source>
</evidence>
<dbReference type="InterPro" id="IPR002189">
    <property type="entry name" value="CapZ_alpha"/>
</dbReference>
<dbReference type="InterPro" id="IPR042276">
    <property type="entry name" value="CapZ_alpha/beta_2"/>
</dbReference>
<comment type="function">
    <text evidence="5">F-actin-capping proteins bind in a Ca(2+)-independent manner to the fast growing ends of actin filaments (barbed end) thereby blocking the exchange of subunits at these ends. Unlike other capping proteins (such as gelsolin and severin), these proteins do not sever actin filaments.</text>
</comment>
<evidence type="ECO:0000256" key="3">
    <source>
        <dbReference type="ARBA" id="ARBA00022467"/>
    </source>
</evidence>
<organism evidence="6 7">
    <name type="scientific">Schizosaccharomyces osmophilus</name>
    <dbReference type="NCBI Taxonomy" id="2545709"/>
    <lineage>
        <taxon>Eukaryota</taxon>
        <taxon>Fungi</taxon>
        <taxon>Dikarya</taxon>
        <taxon>Ascomycota</taxon>
        <taxon>Taphrinomycotina</taxon>
        <taxon>Schizosaccharomycetes</taxon>
        <taxon>Schizosaccharomycetales</taxon>
        <taxon>Schizosaccharomycetaceae</taxon>
        <taxon>Schizosaccharomyces</taxon>
    </lineage>
</organism>
<evidence type="ECO:0000256" key="4">
    <source>
        <dbReference type="ARBA" id="ARBA00023203"/>
    </source>
</evidence>
<dbReference type="PROSITE" id="PS00749">
    <property type="entry name" value="F_ACTIN_CAPPING_A_2"/>
    <property type="match status" value="1"/>
</dbReference>
<dbReference type="GO" id="GO:0051016">
    <property type="term" value="P:barbed-end actin filament capping"/>
    <property type="evidence" value="ECO:0007669"/>
    <property type="project" value="UniProtKB-UniRule"/>
</dbReference>
<evidence type="ECO:0000256" key="2">
    <source>
        <dbReference type="ARBA" id="ARBA00014038"/>
    </source>
</evidence>
<accession>A0AAE9WEK5</accession>
<dbReference type="GO" id="GO:0051015">
    <property type="term" value="F:actin filament binding"/>
    <property type="evidence" value="ECO:0007669"/>
    <property type="project" value="TreeGrafter"/>
</dbReference>
<comment type="similarity">
    <text evidence="1 5">Belongs to the F-actin-capping protein alpha subunit family.</text>
</comment>
<keyword evidence="7" id="KW-1185">Reference proteome</keyword>
<dbReference type="Gene3D" id="3.30.1140.60">
    <property type="entry name" value="F-actin capping protein, alpha subunit"/>
    <property type="match status" value="1"/>
</dbReference>
<dbReference type="PANTHER" id="PTHR10653">
    <property type="entry name" value="F-ACTIN-CAPPING PROTEIN SUBUNIT ALPHA"/>
    <property type="match status" value="1"/>
</dbReference>
<dbReference type="PRINTS" id="PR00191">
    <property type="entry name" value="FACTINCAPA"/>
</dbReference>
<dbReference type="InterPro" id="IPR017865">
    <property type="entry name" value="F-actin_cap_asu_CS"/>
</dbReference>
<dbReference type="GO" id="GO:0008290">
    <property type="term" value="C:F-actin capping protein complex"/>
    <property type="evidence" value="ECO:0007669"/>
    <property type="project" value="UniProtKB-UniRule"/>
</dbReference>
<dbReference type="KEGG" id="som:SOMG_03761"/>
<dbReference type="EMBL" id="CP115612">
    <property type="protein sequence ID" value="WBW74443.1"/>
    <property type="molecule type" value="Genomic_DNA"/>
</dbReference>
<dbReference type="AlphaFoldDB" id="A0AAE9WEK5"/>